<dbReference type="GO" id="GO:0005524">
    <property type="term" value="F:ATP binding"/>
    <property type="evidence" value="ECO:0007669"/>
    <property type="project" value="UniProtKB-KW"/>
</dbReference>
<sequence>MTEPDQRSGDAERTGADETAPAGVRNPTGTGPVGDPPPLVTPPADTVPGEVVLRLTDVVKTFPGVRALDGVQLEVRAGEVHCLLGQNGAGKSTLIKVLSGAHQPDSGQVEWLGEPVTHRNPQAAMKAGIATIYQELDLVEDLSVAENAFLGHEPKTLGFVRRGYMARQTREILGRLGHPEIPPRRMVRSLPSAGKQIVSMARALSHEARLIIMDEPSAVLAHDEVGNLFRIIRELTAQGIAVIYISHRLEEIREIGDRVTVLKDGRTTAANLPARSTPTRDLVSRMTGRTIEYVFPDRPAEAPAAATLLEVRELGREGEFADVSLTVRAGEIVGIAGLVGSGRSELLETIFGARRASSGTVSMAGRPVRPGSVGAAVRAGMGMAPEERKSQALLLGEPIYRNVTLATFTRWARLGFTDARRERAEANEVADRLELRPRDVRRPVRTLSGGNQQKVVVGRWLLGDTKLLLLDEPTRGVDVGARAELYQVIRALAARGVGVLLVSSEVPEVLGLADRVLVMREGRVVHEAPAGELDEDTVLDLVMAGSLMEGAPA</sequence>
<dbReference type="PANTHER" id="PTHR43790:SF9">
    <property type="entry name" value="GALACTOFURANOSE TRANSPORTER ATP-BINDING PROTEIN YTFR"/>
    <property type="match status" value="1"/>
</dbReference>
<dbReference type="InterPro" id="IPR017871">
    <property type="entry name" value="ABC_transporter-like_CS"/>
</dbReference>
<evidence type="ECO:0000256" key="2">
    <source>
        <dbReference type="ARBA" id="ARBA00022737"/>
    </source>
</evidence>
<evidence type="ECO:0000256" key="5">
    <source>
        <dbReference type="SAM" id="MobiDB-lite"/>
    </source>
</evidence>
<gene>
    <name evidence="7" type="ORF">V1634_29610</name>
</gene>
<dbReference type="CDD" id="cd03216">
    <property type="entry name" value="ABC_Carb_Monos_I"/>
    <property type="match status" value="1"/>
</dbReference>
<evidence type="ECO:0000313" key="8">
    <source>
        <dbReference type="Proteomes" id="UP001339911"/>
    </source>
</evidence>
<organism evidence="7 8">
    <name type="scientific">Plantactinospora veratri</name>
    <dbReference type="NCBI Taxonomy" id="1436122"/>
    <lineage>
        <taxon>Bacteria</taxon>
        <taxon>Bacillati</taxon>
        <taxon>Actinomycetota</taxon>
        <taxon>Actinomycetes</taxon>
        <taxon>Micromonosporales</taxon>
        <taxon>Micromonosporaceae</taxon>
        <taxon>Plantactinospora</taxon>
    </lineage>
</organism>
<dbReference type="SUPFAM" id="SSF52540">
    <property type="entry name" value="P-loop containing nucleoside triphosphate hydrolases"/>
    <property type="match status" value="2"/>
</dbReference>
<dbReference type="Pfam" id="PF00005">
    <property type="entry name" value="ABC_tran"/>
    <property type="match status" value="2"/>
</dbReference>
<evidence type="ECO:0000256" key="4">
    <source>
        <dbReference type="ARBA" id="ARBA00022840"/>
    </source>
</evidence>
<dbReference type="PANTHER" id="PTHR43790">
    <property type="entry name" value="CARBOHYDRATE TRANSPORT ATP-BINDING PROTEIN MG119-RELATED"/>
    <property type="match status" value="1"/>
</dbReference>
<dbReference type="RefSeq" id="WP_331211022.1">
    <property type="nucleotide sequence ID" value="NZ_JAZGQL010000030.1"/>
</dbReference>
<dbReference type="SMART" id="SM00382">
    <property type="entry name" value="AAA"/>
    <property type="match status" value="2"/>
</dbReference>
<keyword evidence="4 7" id="KW-0067">ATP-binding</keyword>
<dbReference type="Gene3D" id="3.40.50.300">
    <property type="entry name" value="P-loop containing nucleotide triphosphate hydrolases"/>
    <property type="match status" value="2"/>
</dbReference>
<evidence type="ECO:0000256" key="3">
    <source>
        <dbReference type="ARBA" id="ARBA00022741"/>
    </source>
</evidence>
<dbReference type="InterPro" id="IPR003439">
    <property type="entry name" value="ABC_transporter-like_ATP-bd"/>
</dbReference>
<keyword evidence="2" id="KW-0677">Repeat</keyword>
<feature type="domain" description="ABC transporter" evidence="6">
    <location>
        <begin position="53"/>
        <end position="289"/>
    </location>
</feature>
<comment type="caution">
    <text evidence="7">The sequence shown here is derived from an EMBL/GenBank/DDBJ whole genome shotgun (WGS) entry which is preliminary data.</text>
</comment>
<dbReference type="InterPro" id="IPR027417">
    <property type="entry name" value="P-loop_NTPase"/>
</dbReference>
<dbReference type="PROSITE" id="PS50893">
    <property type="entry name" value="ABC_TRANSPORTER_2"/>
    <property type="match status" value="2"/>
</dbReference>
<dbReference type="PROSITE" id="PS00211">
    <property type="entry name" value="ABC_TRANSPORTER_1"/>
    <property type="match status" value="1"/>
</dbReference>
<dbReference type="EMBL" id="JAZGQL010000030">
    <property type="protein sequence ID" value="MEE6311004.1"/>
    <property type="molecule type" value="Genomic_DNA"/>
</dbReference>
<dbReference type="CDD" id="cd03215">
    <property type="entry name" value="ABC_Carb_Monos_II"/>
    <property type="match status" value="1"/>
</dbReference>
<feature type="compositionally biased region" description="Basic and acidic residues" evidence="5">
    <location>
        <begin position="1"/>
        <end position="16"/>
    </location>
</feature>
<keyword evidence="3" id="KW-0547">Nucleotide-binding</keyword>
<dbReference type="Proteomes" id="UP001339911">
    <property type="component" value="Unassembled WGS sequence"/>
</dbReference>
<accession>A0ABU7SM38</accession>
<proteinExistence type="predicted"/>
<evidence type="ECO:0000313" key="7">
    <source>
        <dbReference type="EMBL" id="MEE6311004.1"/>
    </source>
</evidence>
<evidence type="ECO:0000256" key="1">
    <source>
        <dbReference type="ARBA" id="ARBA00022448"/>
    </source>
</evidence>
<evidence type="ECO:0000259" key="6">
    <source>
        <dbReference type="PROSITE" id="PS50893"/>
    </source>
</evidence>
<feature type="domain" description="ABC transporter" evidence="6">
    <location>
        <begin position="303"/>
        <end position="546"/>
    </location>
</feature>
<dbReference type="InterPro" id="IPR003593">
    <property type="entry name" value="AAA+_ATPase"/>
</dbReference>
<dbReference type="InterPro" id="IPR050107">
    <property type="entry name" value="ABC_carbohydrate_import_ATPase"/>
</dbReference>
<keyword evidence="1" id="KW-0813">Transport</keyword>
<reference evidence="7 8" key="1">
    <citation type="submission" date="2024-01" db="EMBL/GenBank/DDBJ databases">
        <title>Genome insights into Plantactinospora veratri sp. nov.</title>
        <authorList>
            <person name="Wang L."/>
        </authorList>
    </citation>
    <scope>NUCLEOTIDE SEQUENCE [LARGE SCALE GENOMIC DNA]</scope>
    <source>
        <strain evidence="7 8">NEAU-FHS4</strain>
    </source>
</reference>
<name>A0ABU7SM38_9ACTN</name>
<protein>
    <submittedName>
        <fullName evidence="7">Sugar ABC transporter ATP-binding protein</fullName>
    </submittedName>
</protein>
<keyword evidence="8" id="KW-1185">Reference proteome</keyword>
<feature type="region of interest" description="Disordered" evidence="5">
    <location>
        <begin position="1"/>
        <end position="45"/>
    </location>
</feature>